<reference evidence="2 3" key="1">
    <citation type="journal article" date="2014" name="Agronomy (Basel)">
        <title>A Draft Genome Sequence for Ensete ventricosum, the Drought-Tolerant Tree Against Hunger.</title>
        <authorList>
            <person name="Harrison J."/>
            <person name="Moore K.A."/>
            <person name="Paszkiewicz K."/>
            <person name="Jones T."/>
            <person name="Grant M."/>
            <person name="Ambacheew D."/>
            <person name="Muzemil S."/>
            <person name="Studholme D.J."/>
        </authorList>
    </citation>
    <scope>NUCLEOTIDE SEQUENCE [LARGE SCALE GENOMIC DNA]</scope>
</reference>
<dbReference type="EMBL" id="AMZH03015611">
    <property type="protein sequence ID" value="RRT45770.1"/>
    <property type="molecule type" value="Genomic_DNA"/>
</dbReference>
<organism evidence="2 3">
    <name type="scientific">Ensete ventricosum</name>
    <name type="common">Abyssinian banana</name>
    <name type="synonym">Musa ensete</name>
    <dbReference type="NCBI Taxonomy" id="4639"/>
    <lineage>
        <taxon>Eukaryota</taxon>
        <taxon>Viridiplantae</taxon>
        <taxon>Streptophyta</taxon>
        <taxon>Embryophyta</taxon>
        <taxon>Tracheophyta</taxon>
        <taxon>Spermatophyta</taxon>
        <taxon>Magnoliopsida</taxon>
        <taxon>Liliopsida</taxon>
        <taxon>Zingiberales</taxon>
        <taxon>Musaceae</taxon>
        <taxon>Ensete</taxon>
    </lineage>
</organism>
<evidence type="ECO:0000256" key="1">
    <source>
        <dbReference type="SAM" id="MobiDB-lite"/>
    </source>
</evidence>
<sequence length="97" mass="11044">MTCFGERAGARETWKRQTWMSRHISKTHEVHPTLFFVDLNEAPPLPCDNSSYQPLNCRSLARSLDHRRRGGRSCLIPTSLGKSMTGSGAGVREEWKR</sequence>
<protein>
    <submittedName>
        <fullName evidence="2">Uncharacterized protein</fullName>
    </submittedName>
</protein>
<comment type="caution">
    <text evidence="2">The sequence shown here is derived from an EMBL/GenBank/DDBJ whole genome shotgun (WGS) entry which is preliminary data.</text>
</comment>
<name>A0A426Y2F3_ENSVE</name>
<feature type="region of interest" description="Disordered" evidence="1">
    <location>
        <begin position="73"/>
        <end position="97"/>
    </location>
</feature>
<evidence type="ECO:0000313" key="2">
    <source>
        <dbReference type="EMBL" id="RRT45770.1"/>
    </source>
</evidence>
<proteinExistence type="predicted"/>
<dbReference type="Proteomes" id="UP000287651">
    <property type="component" value="Unassembled WGS sequence"/>
</dbReference>
<dbReference type="AlphaFoldDB" id="A0A426Y2F3"/>
<gene>
    <name evidence="2" type="ORF">B296_00052174</name>
</gene>
<evidence type="ECO:0000313" key="3">
    <source>
        <dbReference type="Proteomes" id="UP000287651"/>
    </source>
</evidence>
<accession>A0A426Y2F3</accession>